<evidence type="ECO:0000256" key="7">
    <source>
        <dbReference type="SAM" id="MobiDB-lite"/>
    </source>
</evidence>
<evidence type="ECO:0000313" key="9">
    <source>
        <dbReference type="Proteomes" id="UP000836841"/>
    </source>
</evidence>
<name>A0AAU9RK82_THLAR</name>
<evidence type="ECO:0000256" key="3">
    <source>
        <dbReference type="ARBA" id="ARBA00022782"/>
    </source>
</evidence>
<dbReference type="PANTHER" id="PTHR31791">
    <property type="entry name" value="FRIGIDA-LIKE PROTEIN 3-RELATED"/>
    <property type="match status" value="1"/>
</dbReference>
<organism evidence="8 9">
    <name type="scientific">Thlaspi arvense</name>
    <name type="common">Field penny-cress</name>
    <dbReference type="NCBI Taxonomy" id="13288"/>
    <lineage>
        <taxon>Eukaryota</taxon>
        <taxon>Viridiplantae</taxon>
        <taxon>Streptophyta</taxon>
        <taxon>Embryophyta</taxon>
        <taxon>Tracheophyta</taxon>
        <taxon>Spermatophyta</taxon>
        <taxon>Magnoliopsida</taxon>
        <taxon>eudicotyledons</taxon>
        <taxon>Gunneridae</taxon>
        <taxon>Pentapetalae</taxon>
        <taxon>rosids</taxon>
        <taxon>malvids</taxon>
        <taxon>Brassicales</taxon>
        <taxon>Brassicaceae</taxon>
        <taxon>Thlaspideae</taxon>
        <taxon>Thlaspi</taxon>
    </lineage>
</organism>
<dbReference type="PANTHER" id="PTHR31791:SF4">
    <property type="entry name" value="FRIGIDA-LIKE PROTEIN 3"/>
    <property type="match status" value="1"/>
</dbReference>
<gene>
    <name evidence="8" type="ORF">TAV2_LOCUS5108</name>
</gene>
<dbReference type="Pfam" id="PF07899">
    <property type="entry name" value="Frigida"/>
    <property type="match status" value="2"/>
</dbReference>
<feature type="coiled-coil region" evidence="6">
    <location>
        <begin position="1"/>
        <end position="85"/>
    </location>
</feature>
<feature type="compositionally biased region" description="Basic and acidic residues" evidence="7">
    <location>
        <begin position="468"/>
        <end position="477"/>
    </location>
</feature>
<evidence type="ECO:0000256" key="6">
    <source>
        <dbReference type="SAM" id="Coils"/>
    </source>
</evidence>
<sequence>MDSTSSKIQQLQKAFAELESQRAVTLNLKWKELEEHFHGLERSLKRRFHELEDQEKEYETKTRKAQELLEKKKTAVEAKEKASLERLQKKRDSAMFAINTALDKYNNVPIGTTSVGERWAHNSSLGDSPNAFAADGITDDNPDGTVQDVQISPVMGNFEVKAYPQLLKLCGDMDSAGLHKFVSDNRKNLASLKEEIPMALKAAANPASLVLDSLEGFYPMEGPTADGKKDANLLGMRRTCIMLMECLSILLSTLDPNSLASVLSENVKHRAKTIAQGWNPLLETLDMDACNGNSLEAHAFLQLLATFAIVSDFKEDELLKLIPMVSRRRQAAELCRSLGLSEKMPGLFSNFKDMADYLTSYDILMGRLTFGVIEVLMNSGKQIDAVNLAFAFELTEQFPPVSILKSYLTEARRSSSQGSPGNASPADEFNERELTGLKSVIKCIEEHNLEEQYPAEPLHKRILQLEKAKAEKKRATEPTKPQPKRPRGAQQPRVTDNNNNNKIGYGRVVPERYPQYVYDNRPFLSGPIMAAQAPPPPPQTYTFSPAAAHGNFYGNCYQYQAPPPPYFH</sequence>
<feature type="region of interest" description="Disordered" evidence="7">
    <location>
        <begin position="468"/>
        <end position="506"/>
    </location>
</feature>
<evidence type="ECO:0000256" key="2">
    <source>
        <dbReference type="ARBA" id="ARBA00022473"/>
    </source>
</evidence>
<keyword evidence="3 5" id="KW-0221">Differentiation</keyword>
<accession>A0AAU9RK82</accession>
<keyword evidence="6" id="KW-0175">Coiled coil</keyword>
<dbReference type="Proteomes" id="UP000836841">
    <property type="component" value="Chromosome 2"/>
</dbReference>
<evidence type="ECO:0000256" key="4">
    <source>
        <dbReference type="ARBA" id="ARBA00023089"/>
    </source>
</evidence>
<keyword evidence="9" id="KW-1185">Reference proteome</keyword>
<protein>
    <recommendedName>
        <fullName evidence="5">FRIGIDA-like protein</fullName>
    </recommendedName>
</protein>
<comment type="similarity">
    <text evidence="1 5">Belongs to the Frigida family.</text>
</comment>
<reference evidence="8 9" key="1">
    <citation type="submission" date="2022-03" db="EMBL/GenBank/DDBJ databases">
        <authorList>
            <person name="Nunn A."/>
            <person name="Chopra R."/>
            <person name="Nunn A."/>
            <person name="Contreras Garrido A."/>
        </authorList>
    </citation>
    <scope>NUCLEOTIDE SEQUENCE [LARGE SCALE GENOMIC DNA]</scope>
</reference>
<evidence type="ECO:0000256" key="5">
    <source>
        <dbReference type="RuleBase" id="RU364012"/>
    </source>
</evidence>
<feature type="compositionally biased region" description="Polar residues" evidence="7">
    <location>
        <begin position="492"/>
        <end position="502"/>
    </location>
</feature>
<evidence type="ECO:0000313" key="8">
    <source>
        <dbReference type="EMBL" id="CAH2044793.1"/>
    </source>
</evidence>
<proteinExistence type="inferred from homology"/>
<evidence type="ECO:0000256" key="1">
    <source>
        <dbReference type="ARBA" id="ARBA00008956"/>
    </source>
</evidence>
<dbReference type="EMBL" id="OU466858">
    <property type="protein sequence ID" value="CAH2044793.1"/>
    <property type="molecule type" value="Genomic_DNA"/>
</dbReference>
<dbReference type="InterPro" id="IPR012474">
    <property type="entry name" value="Frigida"/>
</dbReference>
<keyword evidence="2 5" id="KW-0217">Developmental protein</keyword>
<dbReference type="GO" id="GO:0030154">
    <property type="term" value="P:cell differentiation"/>
    <property type="evidence" value="ECO:0007669"/>
    <property type="project" value="UniProtKB-KW"/>
</dbReference>
<dbReference type="AlphaFoldDB" id="A0AAU9RK82"/>
<keyword evidence="4 5" id="KW-0287">Flowering</keyword>
<dbReference type="GO" id="GO:0009908">
    <property type="term" value="P:flower development"/>
    <property type="evidence" value="ECO:0007669"/>
    <property type="project" value="UniProtKB-KW"/>
</dbReference>